<accession>A0A1E5LIK7</accession>
<keyword evidence="5 6" id="KW-0472">Membrane</keyword>
<evidence type="ECO:0008006" key="9">
    <source>
        <dbReference type="Google" id="ProtNLM"/>
    </source>
</evidence>
<keyword evidence="4 6" id="KW-1133">Transmembrane helix</keyword>
<dbReference type="InterPro" id="IPR010343">
    <property type="entry name" value="ArAE_1"/>
</dbReference>
<evidence type="ECO:0000256" key="1">
    <source>
        <dbReference type="ARBA" id="ARBA00004651"/>
    </source>
</evidence>
<evidence type="ECO:0000256" key="2">
    <source>
        <dbReference type="ARBA" id="ARBA00022475"/>
    </source>
</evidence>
<protein>
    <recommendedName>
        <fullName evidence="9">Aromatic acid exporter family protein</fullName>
    </recommendedName>
</protein>
<comment type="caution">
    <text evidence="7">The sequence shown here is derived from an EMBL/GenBank/DDBJ whole genome shotgun (WGS) entry which is preliminary data.</text>
</comment>
<dbReference type="Pfam" id="PF06081">
    <property type="entry name" value="ArAE_1"/>
    <property type="match status" value="1"/>
</dbReference>
<feature type="transmembrane region" description="Helical" evidence="6">
    <location>
        <begin position="21"/>
        <end position="46"/>
    </location>
</feature>
<evidence type="ECO:0000256" key="4">
    <source>
        <dbReference type="ARBA" id="ARBA00022989"/>
    </source>
</evidence>
<sequence length="350" mass="40305">MNQLRRYKIAGGRIVKTGIAVFLTALICQLFNLPSVFAIITAIVTIEPTAYDSVRKGLVRLPASTIGAAIAMFFSFLLGESTLTYTLATILTIGICHRLKLDEGILVATLTAVAMIPGVQDHYLFALVSRFGTTLIGLVISTAVNFVIMPPKYYPIILKDIDIICTLIAETLQYARDGLFKRNGTQHKTRTAYRRLTQKITHTSKLSEYQREEFRYHKSKPNEMRLFHCATKQLNTLQQIVFHLGNFHYAHYIKDEFTQEERELLSKTIDSIIVILQNPKHKIPIEHYELIEQLDYNFWHWKKEHSNQESSHYHHQFNSHTVILYEILLIHDLLEELEVATIKKEKALHA</sequence>
<keyword evidence="2" id="KW-1003">Cell membrane</keyword>
<keyword evidence="8" id="KW-1185">Reference proteome</keyword>
<feature type="transmembrane region" description="Helical" evidence="6">
    <location>
        <begin position="131"/>
        <end position="149"/>
    </location>
</feature>
<evidence type="ECO:0000256" key="3">
    <source>
        <dbReference type="ARBA" id="ARBA00022692"/>
    </source>
</evidence>
<dbReference type="AlphaFoldDB" id="A0A1E5LIK7"/>
<feature type="transmembrane region" description="Helical" evidence="6">
    <location>
        <begin position="66"/>
        <end position="93"/>
    </location>
</feature>
<dbReference type="PANTHER" id="PTHR30509">
    <property type="entry name" value="P-HYDROXYBENZOIC ACID EFFLUX PUMP SUBUNIT-RELATED"/>
    <property type="match status" value="1"/>
</dbReference>
<organism evidence="7 8">
    <name type="scientific">Bacillus solimangrovi</name>
    <dbReference type="NCBI Taxonomy" id="1305675"/>
    <lineage>
        <taxon>Bacteria</taxon>
        <taxon>Bacillati</taxon>
        <taxon>Bacillota</taxon>
        <taxon>Bacilli</taxon>
        <taxon>Bacillales</taxon>
        <taxon>Bacillaceae</taxon>
        <taxon>Bacillus</taxon>
    </lineage>
</organism>
<evidence type="ECO:0000313" key="7">
    <source>
        <dbReference type="EMBL" id="OEH93888.1"/>
    </source>
</evidence>
<keyword evidence="3 6" id="KW-0812">Transmembrane</keyword>
<dbReference type="GO" id="GO:0005886">
    <property type="term" value="C:plasma membrane"/>
    <property type="evidence" value="ECO:0007669"/>
    <property type="project" value="UniProtKB-SubCell"/>
</dbReference>
<dbReference type="RefSeq" id="WP_069716032.1">
    <property type="nucleotide sequence ID" value="NZ_MJEH01000007.1"/>
</dbReference>
<dbReference type="Proteomes" id="UP000095209">
    <property type="component" value="Unassembled WGS sequence"/>
</dbReference>
<name>A0A1E5LIK7_9BACI</name>
<dbReference type="EMBL" id="MJEH01000007">
    <property type="protein sequence ID" value="OEH93888.1"/>
    <property type="molecule type" value="Genomic_DNA"/>
</dbReference>
<gene>
    <name evidence="7" type="ORF">BFG57_10470</name>
</gene>
<dbReference type="STRING" id="1305675.BFG57_10470"/>
<evidence type="ECO:0000256" key="5">
    <source>
        <dbReference type="ARBA" id="ARBA00023136"/>
    </source>
</evidence>
<proteinExistence type="predicted"/>
<reference evidence="7 8" key="1">
    <citation type="submission" date="2016-08" db="EMBL/GenBank/DDBJ databases">
        <title>Genome of Bacillus solimangrovi GH2-4.</title>
        <authorList>
            <person name="Lim S."/>
            <person name="Kim B.-C."/>
        </authorList>
    </citation>
    <scope>NUCLEOTIDE SEQUENCE [LARGE SCALE GENOMIC DNA]</scope>
    <source>
        <strain evidence="7 8">GH2-4</strain>
    </source>
</reference>
<evidence type="ECO:0000313" key="8">
    <source>
        <dbReference type="Proteomes" id="UP000095209"/>
    </source>
</evidence>
<evidence type="ECO:0000256" key="6">
    <source>
        <dbReference type="SAM" id="Phobius"/>
    </source>
</evidence>
<comment type="subcellular location">
    <subcellularLocation>
        <location evidence="1">Cell membrane</location>
        <topology evidence="1">Multi-pass membrane protein</topology>
    </subcellularLocation>
</comment>
<dbReference type="PANTHER" id="PTHR30509:SF9">
    <property type="entry name" value="MULTIDRUG RESISTANCE PROTEIN MDTO"/>
    <property type="match status" value="1"/>
</dbReference>